<keyword evidence="1" id="KW-0472">Membrane</keyword>
<feature type="transmembrane region" description="Helical" evidence="1">
    <location>
        <begin position="155"/>
        <end position="173"/>
    </location>
</feature>
<dbReference type="EMBL" id="AP025226">
    <property type="protein sequence ID" value="BDB97038.1"/>
    <property type="molecule type" value="Genomic_DNA"/>
</dbReference>
<evidence type="ECO:0000256" key="1">
    <source>
        <dbReference type="SAM" id="Phobius"/>
    </source>
</evidence>
<keyword evidence="1" id="KW-0812">Transmembrane</keyword>
<dbReference type="Proteomes" id="UP001319921">
    <property type="component" value="Chromosome"/>
</dbReference>
<gene>
    <name evidence="2" type="ORF">SACC_00550</name>
</gene>
<keyword evidence="1" id="KW-1133">Transmembrane helix</keyword>
<proteinExistence type="predicted"/>
<dbReference type="GeneID" id="68864765"/>
<name>A0AAQ4CMK7_9CREN</name>
<dbReference type="AlphaFoldDB" id="A0AAQ4CMK7"/>
<evidence type="ECO:0000313" key="2">
    <source>
        <dbReference type="EMBL" id="BDB97038.1"/>
    </source>
</evidence>
<feature type="transmembrane region" description="Helical" evidence="1">
    <location>
        <begin position="15"/>
        <end position="34"/>
    </location>
</feature>
<organism evidence="2 3">
    <name type="scientific">Saccharolobus caldissimus</name>
    <dbReference type="NCBI Taxonomy" id="1702097"/>
    <lineage>
        <taxon>Archaea</taxon>
        <taxon>Thermoproteota</taxon>
        <taxon>Thermoprotei</taxon>
        <taxon>Sulfolobales</taxon>
        <taxon>Sulfolobaceae</taxon>
        <taxon>Saccharolobus</taxon>
    </lineage>
</organism>
<dbReference type="KEGG" id="scas:SACC_00550"/>
<accession>A0AAQ4CMK7</accession>
<evidence type="ECO:0000313" key="3">
    <source>
        <dbReference type="Proteomes" id="UP001319921"/>
    </source>
</evidence>
<keyword evidence="3" id="KW-1185">Reference proteome</keyword>
<protein>
    <submittedName>
        <fullName evidence="2">Uncharacterized protein</fullName>
    </submittedName>
</protein>
<reference evidence="2 3" key="1">
    <citation type="journal article" date="2022" name="Microbiol. Resour. Announc.">
        <title>Complete Genome Sequence of the Hyperthermophilic and Acidophilic Archaeon Saccharolobus caldissimus Strain HS-3T.</title>
        <authorList>
            <person name="Sakai H.D."/>
            <person name="Kurosawa N."/>
        </authorList>
    </citation>
    <scope>NUCLEOTIDE SEQUENCE [LARGE SCALE GENOMIC DNA]</scope>
    <source>
        <strain evidence="2 3">JCM32116</strain>
    </source>
</reference>
<sequence length="179" mass="20324">MGRFKSFNENGRKSYFIFGTIMLILFLVMIALFIEIPQYFPNYAYINHIYSKNLRFEIIPSGRGINVANISINDYNNTVIAFIKNSTTVNITIVNNSGIIIANEREYLGVRLSEGNYSIFLINTANTTSYVIFDYGLFNYNFISSFYSSLGLIKGIYEIIMAGSLVIGAYAIIKGIFRK</sequence>
<dbReference type="RefSeq" id="WP_229571072.1">
    <property type="nucleotide sequence ID" value="NZ_AP025226.1"/>
</dbReference>